<feature type="transmembrane region" description="Helical" evidence="1">
    <location>
        <begin position="213"/>
        <end position="232"/>
    </location>
</feature>
<evidence type="ECO:0000313" key="3">
    <source>
        <dbReference type="EMBL" id="KAF7771045.1"/>
    </source>
</evidence>
<reference evidence="3 4" key="1">
    <citation type="journal article" name="Sci. Rep.">
        <title>Telomere-to-telomere assembled and centromere annotated genomes of the two main subspecies of the button mushroom Agaricus bisporus reveal especially polymorphic chromosome ends.</title>
        <authorList>
            <person name="Sonnenberg A.S.M."/>
            <person name="Sedaghat-Telgerd N."/>
            <person name="Lavrijssen B."/>
            <person name="Ohm R.A."/>
            <person name="Hendrickx P.M."/>
            <person name="Scholtmeijer K."/>
            <person name="Baars J.J.P."/>
            <person name="van Peer A."/>
        </authorList>
    </citation>
    <scope>NUCLEOTIDE SEQUENCE [LARGE SCALE GENOMIC DNA]</scope>
    <source>
        <strain evidence="3 4">H119_p4</strain>
    </source>
</reference>
<accession>A0A8H7F0N8</accession>
<keyword evidence="1" id="KW-0472">Membrane</keyword>
<proteinExistence type="predicted"/>
<dbReference type="EMBL" id="JABXXO010000009">
    <property type="protein sequence ID" value="KAF7771045.1"/>
    <property type="molecule type" value="Genomic_DNA"/>
</dbReference>
<feature type="transmembrane region" description="Helical" evidence="1">
    <location>
        <begin position="60"/>
        <end position="78"/>
    </location>
</feature>
<evidence type="ECO:0000256" key="1">
    <source>
        <dbReference type="SAM" id="Phobius"/>
    </source>
</evidence>
<evidence type="ECO:0000313" key="4">
    <source>
        <dbReference type="Proteomes" id="UP000629468"/>
    </source>
</evidence>
<keyword evidence="1" id="KW-0812">Transmembrane</keyword>
<keyword evidence="1" id="KW-1133">Transmembrane helix</keyword>
<organism evidence="3 4">
    <name type="scientific">Agaricus bisporus var. burnettii</name>
    <dbReference type="NCBI Taxonomy" id="192524"/>
    <lineage>
        <taxon>Eukaryota</taxon>
        <taxon>Fungi</taxon>
        <taxon>Dikarya</taxon>
        <taxon>Basidiomycota</taxon>
        <taxon>Agaricomycotina</taxon>
        <taxon>Agaricomycetes</taxon>
        <taxon>Agaricomycetidae</taxon>
        <taxon>Agaricales</taxon>
        <taxon>Agaricineae</taxon>
        <taxon>Agaricaceae</taxon>
        <taxon>Agaricus</taxon>
    </lineage>
</organism>
<dbReference type="Pfam" id="PF20151">
    <property type="entry name" value="DUF6533"/>
    <property type="match status" value="1"/>
</dbReference>
<dbReference type="Proteomes" id="UP000629468">
    <property type="component" value="Unassembled WGS sequence"/>
</dbReference>
<dbReference type="AlphaFoldDB" id="A0A8H7F0N8"/>
<dbReference type="InterPro" id="IPR045340">
    <property type="entry name" value="DUF6533"/>
</dbReference>
<comment type="caution">
    <text evidence="3">The sequence shown here is derived from an EMBL/GenBank/DDBJ whole genome shotgun (WGS) entry which is preliminary data.</text>
</comment>
<feature type="transmembrane region" description="Helical" evidence="1">
    <location>
        <begin position="166"/>
        <end position="192"/>
    </location>
</feature>
<sequence length="280" mass="31558">MADPVIAPLFKELAKGLLISRNVNYATLAGFVTAYFDWLLTFDSEIKLIWNAKGVKMKVLYPITRYLPLVYSFVYLHYRFGHPTTSECDTLYKAGGTMFIVAAIGAELIVTLRTWAIWGMAKPMAYALFGAATATAVLSFVLWIISWRDISHLVISWLPLGCVPHYASYVPIVFVVEAAYDSVILLLLLIRGVSLYRWGRNSPLFQTVFHDGILLYICITAVSVTNVVLLFGKGDYQLLLVPVQGALREEWIVDNRKRSLNCPIRVTCFLTSRMDIRSTV</sequence>
<gene>
    <name evidence="3" type="ORF">Agabi119p4_7019</name>
</gene>
<evidence type="ECO:0000259" key="2">
    <source>
        <dbReference type="Pfam" id="PF20151"/>
    </source>
</evidence>
<feature type="transmembrane region" description="Helical" evidence="1">
    <location>
        <begin position="23"/>
        <end position="40"/>
    </location>
</feature>
<feature type="domain" description="DUF6533" evidence="2">
    <location>
        <begin position="25"/>
        <end position="70"/>
    </location>
</feature>
<feature type="transmembrane region" description="Helical" evidence="1">
    <location>
        <begin position="124"/>
        <end position="146"/>
    </location>
</feature>
<name>A0A8H7F0N8_AGABI</name>
<feature type="transmembrane region" description="Helical" evidence="1">
    <location>
        <begin position="90"/>
        <end position="112"/>
    </location>
</feature>
<protein>
    <recommendedName>
        <fullName evidence="2">DUF6533 domain-containing protein</fullName>
    </recommendedName>
</protein>